<comment type="function">
    <text evidence="7">Catalyzes the specific phosphorylation of the 3-hydroxyl group of shikimic acid using ATP as a cosubstrate.</text>
</comment>
<keyword evidence="2 7" id="KW-0808">Transferase</keyword>
<keyword evidence="6 7" id="KW-0057">Aromatic amino acid biosynthesis</keyword>
<dbReference type="GO" id="GO:0008652">
    <property type="term" value="P:amino acid biosynthetic process"/>
    <property type="evidence" value="ECO:0007669"/>
    <property type="project" value="UniProtKB-KW"/>
</dbReference>
<keyword evidence="7" id="KW-0963">Cytoplasm</keyword>
<comment type="subcellular location">
    <subcellularLocation>
        <location evidence="7">Cytoplasm</location>
    </subcellularLocation>
</comment>
<dbReference type="PANTHER" id="PTHR21087">
    <property type="entry name" value="SHIKIMATE KINASE"/>
    <property type="match status" value="1"/>
</dbReference>
<comment type="subunit">
    <text evidence="7">Monomer.</text>
</comment>
<comment type="cofactor">
    <cofactor evidence="7">
        <name>Mg(2+)</name>
        <dbReference type="ChEBI" id="CHEBI:18420"/>
    </cofactor>
    <text evidence="7">Binds 1 Mg(2+) ion per subunit.</text>
</comment>
<organism evidence="8 9">
    <name type="scientific">Candidatus Intestinimonas pullistercoris</name>
    <dbReference type="NCBI Taxonomy" id="2838623"/>
    <lineage>
        <taxon>Bacteria</taxon>
        <taxon>Bacillati</taxon>
        <taxon>Bacillota</taxon>
        <taxon>Clostridia</taxon>
        <taxon>Eubacteriales</taxon>
        <taxon>Intestinimonas</taxon>
    </lineage>
</organism>
<evidence type="ECO:0000313" key="8">
    <source>
        <dbReference type="EMBL" id="HJC40130.1"/>
    </source>
</evidence>
<evidence type="ECO:0000256" key="2">
    <source>
        <dbReference type="ARBA" id="ARBA00022679"/>
    </source>
</evidence>
<dbReference type="AlphaFoldDB" id="A0A9D2NZF6"/>
<comment type="caution">
    <text evidence="7">Lacks conserved residue(s) required for the propagation of feature annotation.</text>
</comment>
<dbReference type="InterPro" id="IPR027417">
    <property type="entry name" value="P-loop_NTPase"/>
</dbReference>
<keyword evidence="3 7" id="KW-0547">Nucleotide-binding</keyword>
<comment type="pathway">
    <text evidence="7">Metabolic intermediate biosynthesis; chorismate biosynthesis; chorismate from D-erythrose 4-phosphate and phosphoenolpyruvate: step 5/7.</text>
</comment>
<reference evidence="8" key="1">
    <citation type="journal article" date="2021" name="PeerJ">
        <title>Extensive microbial diversity within the chicken gut microbiome revealed by metagenomics and culture.</title>
        <authorList>
            <person name="Gilroy R."/>
            <person name="Ravi A."/>
            <person name="Getino M."/>
            <person name="Pursley I."/>
            <person name="Horton D.L."/>
            <person name="Alikhan N.F."/>
            <person name="Baker D."/>
            <person name="Gharbi K."/>
            <person name="Hall N."/>
            <person name="Watson M."/>
            <person name="Adriaenssens E.M."/>
            <person name="Foster-Nyarko E."/>
            <person name="Jarju S."/>
            <person name="Secka A."/>
            <person name="Antonio M."/>
            <person name="Oren A."/>
            <person name="Chaudhuri R.R."/>
            <person name="La Ragione R."/>
            <person name="Hildebrand F."/>
            <person name="Pallen M.J."/>
        </authorList>
    </citation>
    <scope>NUCLEOTIDE SEQUENCE</scope>
    <source>
        <strain evidence="8">CHK186-1790</strain>
    </source>
</reference>
<dbReference type="PANTHER" id="PTHR21087:SF16">
    <property type="entry name" value="SHIKIMATE KINASE 1, CHLOROPLASTIC"/>
    <property type="match status" value="1"/>
</dbReference>
<feature type="binding site" evidence="7">
    <location>
        <position position="78"/>
    </location>
    <ligand>
        <name>substrate</name>
    </ligand>
</feature>
<dbReference type="EC" id="2.7.1.71" evidence="7"/>
<dbReference type="HAMAP" id="MF_00109">
    <property type="entry name" value="Shikimate_kinase"/>
    <property type="match status" value="1"/>
</dbReference>
<feature type="binding site" evidence="7">
    <location>
        <position position="116"/>
    </location>
    <ligand>
        <name>ATP</name>
        <dbReference type="ChEBI" id="CHEBI:30616"/>
    </ligand>
</feature>
<dbReference type="InterPro" id="IPR000623">
    <property type="entry name" value="Shikimate_kinase/TSH1"/>
</dbReference>
<dbReference type="Gene3D" id="3.40.50.300">
    <property type="entry name" value="P-loop containing nucleotide triphosphate hydrolases"/>
    <property type="match status" value="1"/>
</dbReference>
<feature type="binding site" evidence="7">
    <location>
        <position position="33"/>
    </location>
    <ligand>
        <name>substrate</name>
    </ligand>
</feature>
<proteinExistence type="inferred from homology"/>
<feature type="binding site" evidence="7">
    <location>
        <position position="150"/>
    </location>
    <ligand>
        <name>ATP</name>
        <dbReference type="ChEBI" id="CHEBI:30616"/>
    </ligand>
</feature>
<keyword evidence="7" id="KW-0479">Metal-binding</keyword>
<feature type="binding site" evidence="7">
    <location>
        <position position="133"/>
    </location>
    <ligand>
        <name>substrate</name>
    </ligand>
</feature>
<keyword evidence="4 7" id="KW-0418">Kinase</keyword>
<dbReference type="InterPro" id="IPR031322">
    <property type="entry name" value="Shikimate/glucono_kinase"/>
</dbReference>
<feature type="binding site" evidence="7">
    <location>
        <begin position="11"/>
        <end position="16"/>
    </location>
    <ligand>
        <name>ATP</name>
        <dbReference type="ChEBI" id="CHEBI:30616"/>
    </ligand>
</feature>
<dbReference type="EMBL" id="DWWJ01000020">
    <property type="protein sequence ID" value="HJC40130.1"/>
    <property type="molecule type" value="Genomic_DNA"/>
</dbReference>
<dbReference type="GO" id="GO:0000287">
    <property type="term" value="F:magnesium ion binding"/>
    <property type="evidence" value="ECO:0007669"/>
    <property type="project" value="UniProtKB-UniRule"/>
</dbReference>
<keyword evidence="7" id="KW-0460">Magnesium</keyword>
<keyword evidence="5 7" id="KW-0067">ATP-binding</keyword>
<dbReference type="PRINTS" id="PR01100">
    <property type="entry name" value="SHIKIMTKNASE"/>
</dbReference>
<evidence type="ECO:0000256" key="1">
    <source>
        <dbReference type="ARBA" id="ARBA00022605"/>
    </source>
</evidence>
<dbReference type="GO" id="GO:0009423">
    <property type="term" value="P:chorismate biosynthetic process"/>
    <property type="evidence" value="ECO:0007669"/>
    <property type="project" value="UniProtKB-UniRule"/>
</dbReference>
<feature type="binding site" evidence="7">
    <location>
        <position position="15"/>
    </location>
    <ligand>
        <name>Mg(2+)</name>
        <dbReference type="ChEBI" id="CHEBI:18420"/>
    </ligand>
</feature>
<evidence type="ECO:0000256" key="5">
    <source>
        <dbReference type="ARBA" id="ARBA00022840"/>
    </source>
</evidence>
<protein>
    <recommendedName>
        <fullName evidence="7">Shikimate kinase</fullName>
        <shortName evidence="7">SK</shortName>
        <ecNumber evidence="7">2.7.1.71</ecNumber>
    </recommendedName>
</protein>
<keyword evidence="1 7" id="KW-0028">Amino-acid biosynthesis</keyword>
<dbReference type="Pfam" id="PF01202">
    <property type="entry name" value="SKI"/>
    <property type="match status" value="1"/>
</dbReference>
<gene>
    <name evidence="7" type="primary">aroK</name>
    <name evidence="8" type="ORF">H9701_01070</name>
</gene>
<dbReference type="SUPFAM" id="SSF52540">
    <property type="entry name" value="P-loop containing nucleoside triphosphate hydrolases"/>
    <property type="match status" value="1"/>
</dbReference>
<evidence type="ECO:0000256" key="4">
    <source>
        <dbReference type="ARBA" id="ARBA00022777"/>
    </source>
</evidence>
<evidence type="ECO:0000256" key="6">
    <source>
        <dbReference type="ARBA" id="ARBA00023141"/>
    </source>
</evidence>
<sequence length="174" mass="18869">MDNIILIGMPGAGKSTVGVLLAKALGKTFLDTDLLLQEQEGMLLQDLVDRLGVESFLDREADALCALDCRHTVIAPGGSAVCRERSMARLKELGRVVYLHLPLEALERRLQNIHTRGIAMAPGETLADLFACRAPLYRRYADLTVDVGDQTLEETVAAVLQALDGSQGPSRLTL</sequence>
<evidence type="ECO:0000313" key="9">
    <source>
        <dbReference type="Proteomes" id="UP000823882"/>
    </source>
</evidence>
<dbReference type="GO" id="GO:0005829">
    <property type="term" value="C:cytosol"/>
    <property type="evidence" value="ECO:0007669"/>
    <property type="project" value="TreeGrafter"/>
</dbReference>
<dbReference type="CDD" id="cd00464">
    <property type="entry name" value="SK"/>
    <property type="match status" value="1"/>
</dbReference>
<evidence type="ECO:0000256" key="7">
    <source>
        <dbReference type="HAMAP-Rule" id="MF_00109"/>
    </source>
</evidence>
<comment type="similarity">
    <text evidence="7">Belongs to the shikimate kinase family.</text>
</comment>
<accession>A0A9D2NZF6</accession>
<dbReference type="GO" id="GO:0005524">
    <property type="term" value="F:ATP binding"/>
    <property type="evidence" value="ECO:0007669"/>
    <property type="project" value="UniProtKB-UniRule"/>
</dbReference>
<dbReference type="GO" id="GO:0009073">
    <property type="term" value="P:aromatic amino acid family biosynthetic process"/>
    <property type="evidence" value="ECO:0007669"/>
    <property type="project" value="UniProtKB-KW"/>
</dbReference>
<evidence type="ECO:0000256" key="3">
    <source>
        <dbReference type="ARBA" id="ARBA00022741"/>
    </source>
</evidence>
<dbReference type="Proteomes" id="UP000823882">
    <property type="component" value="Unassembled WGS sequence"/>
</dbReference>
<comment type="catalytic activity">
    <reaction evidence="7">
        <text>shikimate + ATP = 3-phosphoshikimate + ADP + H(+)</text>
        <dbReference type="Rhea" id="RHEA:13121"/>
        <dbReference type="ChEBI" id="CHEBI:15378"/>
        <dbReference type="ChEBI" id="CHEBI:30616"/>
        <dbReference type="ChEBI" id="CHEBI:36208"/>
        <dbReference type="ChEBI" id="CHEBI:145989"/>
        <dbReference type="ChEBI" id="CHEBI:456216"/>
        <dbReference type="EC" id="2.7.1.71"/>
    </reaction>
</comment>
<comment type="caution">
    <text evidence="8">The sequence shown here is derived from an EMBL/GenBank/DDBJ whole genome shotgun (WGS) entry which is preliminary data.</text>
</comment>
<dbReference type="GO" id="GO:0004765">
    <property type="term" value="F:shikimate kinase activity"/>
    <property type="evidence" value="ECO:0007669"/>
    <property type="project" value="UniProtKB-UniRule"/>
</dbReference>
<reference evidence="8" key="2">
    <citation type="submission" date="2021-04" db="EMBL/GenBank/DDBJ databases">
        <authorList>
            <person name="Gilroy R."/>
        </authorList>
    </citation>
    <scope>NUCLEOTIDE SEQUENCE</scope>
    <source>
        <strain evidence="8">CHK186-1790</strain>
    </source>
</reference>
<name>A0A9D2NZF6_9FIRM</name>